<gene>
    <name evidence="3" type="ORF">FN846DRAFT_911946</name>
</gene>
<dbReference type="InParanoid" id="A0A5J5EJF2"/>
<proteinExistence type="predicted"/>
<name>A0A5J5EJF2_9PEZI</name>
<comment type="caution">
    <text evidence="3">The sequence shown here is derived from an EMBL/GenBank/DDBJ whole genome shotgun (WGS) entry which is preliminary data.</text>
</comment>
<evidence type="ECO:0000313" key="3">
    <source>
        <dbReference type="EMBL" id="KAA8895293.1"/>
    </source>
</evidence>
<organism evidence="3 4">
    <name type="scientific">Sphaerosporella brunnea</name>
    <dbReference type="NCBI Taxonomy" id="1250544"/>
    <lineage>
        <taxon>Eukaryota</taxon>
        <taxon>Fungi</taxon>
        <taxon>Dikarya</taxon>
        <taxon>Ascomycota</taxon>
        <taxon>Pezizomycotina</taxon>
        <taxon>Pezizomycetes</taxon>
        <taxon>Pezizales</taxon>
        <taxon>Pyronemataceae</taxon>
        <taxon>Sphaerosporella</taxon>
    </lineage>
</organism>
<feature type="coiled-coil region" evidence="1">
    <location>
        <begin position="220"/>
        <end position="254"/>
    </location>
</feature>
<evidence type="ECO:0000313" key="4">
    <source>
        <dbReference type="Proteomes" id="UP000326924"/>
    </source>
</evidence>
<feature type="region of interest" description="Disordered" evidence="2">
    <location>
        <begin position="28"/>
        <end position="77"/>
    </location>
</feature>
<accession>A0A5J5EJF2</accession>
<sequence length="270" mass="29864">MSGSMSGIVKASSSAAVAAATGGRQTTITNMDDSRMSDWGFDSSSPAQWGLSGTPRVHDGIARGLPDAAPTSAPDCVSGDDCHAAGSHGELDHDDRWPCRRPAALHERVHARLHPHFGQVPAGSSKVPLSAKGKEKASVLDFGTPAQPNLNFNFRDILNDQRTTEFYEFRYNTVCMGFNMQTDPTKISEEMLRKNVLYNAALADMVRDGLCLVDCETAWRRHVKDELKKTKNELEDKLREVANLNAELLDLHRQMRQPNPVLSPRIFRLH</sequence>
<dbReference type="EMBL" id="VXIS01000275">
    <property type="protein sequence ID" value="KAA8895293.1"/>
    <property type="molecule type" value="Genomic_DNA"/>
</dbReference>
<dbReference type="AlphaFoldDB" id="A0A5J5EJF2"/>
<reference evidence="3 4" key="1">
    <citation type="submission" date="2019-09" db="EMBL/GenBank/DDBJ databases">
        <title>Draft genome of the ectomycorrhizal ascomycete Sphaerosporella brunnea.</title>
        <authorList>
            <consortium name="DOE Joint Genome Institute"/>
            <person name="Benucci G.M."/>
            <person name="Marozzi G."/>
            <person name="Antonielli L."/>
            <person name="Sanchez S."/>
            <person name="Marco P."/>
            <person name="Wang X."/>
            <person name="Falini L.B."/>
            <person name="Barry K."/>
            <person name="Haridas S."/>
            <person name="Lipzen A."/>
            <person name="Labutti K."/>
            <person name="Grigoriev I.V."/>
            <person name="Murat C."/>
            <person name="Martin F."/>
            <person name="Albertini E."/>
            <person name="Donnini D."/>
            <person name="Bonito G."/>
        </authorList>
    </citation>
    <scope>NUCLEOTIDE SEQUENCE [LARGE SCALE GENOMIC DNA]</scope>
    <source>
        <strain evidence="3 4">Sb_GMNB300</strain>
    </source>
</reference>
<keyword evidence="4" id="KW-1185">Reference proteome</keyword>
<dbReference type="Proteomes" id="UP000326924">
    <property type="component" value="Unassembled WGS sequence"/>
</dbReference>
<evidence type="ECO:0000256" key="1">
    <source>
        <dbReference type="SAM" id="Coils"/>
    </source>
</evidence>
<evidence type="ECO:0000256" key="2">
    <source>
        <dbReference type="SAM" id="MobiDB-lite"/>
    </source>
</evidence>
<keyword evidence="1" id="KW-0175">Coiled coil</keyword>
<protein>
    <submittedName>
        <fullName evidence="3">Uncharacterized protein</fullName>
    </submittedName>
</protein>